<evidence type="ECO:0000313" key="3">
    <source>
        <dbReference type="Proteomes" id="UP000287233"/>
    </source>
</evidence>
<dbReference type="GO" id="GO:0006355">
    <property type="term" value="P:regulation of DNA-templated transcription"/>
    <property type="evidence" value="ECO:0007669"/>
    <property type="project" value="InterPro"/>
</dbReference>
<feature type="domain" description="HTH crp-type" evidence="1">
    <location>
        <begin position="6"/>
        <end position="54"/>
    </location>
</feature>
<dbReference type="GO" id="GO:0003677">
    <property type="term" value="F:DNA binding"/>
    <property type="evidence" value="ECO:0007669"/>
    <property type="project" value="InterPro"/>
</dbReference>
<dbReference type="InterPro" id="IPR012318">
    <property type="entry name" value="HTH_CRP"/>
</dbReference>
<dbReference type="SUPFAM" id="SSF46785">
    <property type="entry name" value="Winged helix' DNA-binding domain"/>
    <property type="match status" value="1"/>
</dbReference>
<dbReference type="InterPro" id="IPR036390">
    <property type="entry name" value="WH_DNA-bd_sf"/>
</dbReference>
<gene>
    <name evidence="2" type="ORF">BIP78_1636</name>
</gene>
<dbReference type="Gene3D" id="1.10.10.10">
    <property type="entry name" value="Winged helix-like DNA-binding domain superfamily/Winged helix DNA-binding domain"/>
    <property type="match status" value="1"/>
</dbReference>
<dbReference type="EMBL" id="CP034928">
    <property type="protein sequence ID" value="QAA77400.1"/>
    <property type="molecule type" value="Genomic_DNA"/>
</dbReference>
<dbReference type="InterPro" id="IPR036388">
    <property type="entry name" value="WH-like_DNA-bd_sf"/>
</dbReference>
<sequence length="55" mass="6139">MWFGTPPSLRDLAEMIGASRQATCEEVQLLRAEGLIEVASPRVFLADVEHLRQLS</sequence>
<proteinExistence type="predicted"/>
<dbReference type="Proteomes" id="UP000287233">
    <property type="component" value="Chromosome"/>
</dbReference>
<reference evidence="3" key="1">
    <citation type="submission" date="2018-12" db="EMBL/GenBank/DDBJ databases">
        <title>Complete genome sequence of an uncultured bacterium of the candidate phylum Bipolaricaulota.</title>
        <authorList>
            <person name="Kadnikov V.V."/>
            <person name="Mardanov A.V."/>
            <person name="Beletsky A.V."/>
            <person name="Frank Y.A."/>
            <person name="Karnachuk O.V."/>
            <person name="Ravin N.V."/>
        </authorList>
    </citation>
    <scope>NUCLEOTIDE SEQUENCE [LARGE SCALE GENOMIC DNA]</scope>
</reference>
<organism evidence="2 3">
    <name type="scientific">Bipolaricaulis sibiricus</name>
    <dbReference type="NCBI Taxonomy" id="2501609"/>
    <lineage>
        <taxon>Bacteria</taxon>
        <taxon>Candidatus Bipolaricaulota</taxon>
        <taxon>Candidatus Bipolaricaulia</taxon>
        <taxon>Candidatus Bipolaricaulales</taxon>
        <taxon>Candidatus Bipolaricaulaceae</taxon>
        <taxon>Candidatus Bipolaricaulis</taxon>
    </lineage>
</organism>
<dbReference type="AlphaFoldDB" id="A0A410FWS3"/>
<protein>
    <recommendedName>
        <fullName evidence="1">HTH crp-type domain-containing protein</fullName>
    </recommendedName>
</protein>
<evidence type="ECO:0000259" key="1">
    <source>
        <dbReference type="Pfam" id="PF13545"/>
    </source>
</evidence>
<name>A0A410FWS3_BIPS1</name>
<accession>A0A410FWS3</accession>
<evidence type="ECO:0000313" key="2">
    <source>
        <dbReference type="EMBL" id="QAA77400.1"/>
    </source>
</evidence>
<dbReference type="Pfam" id="PF13545">
    <property type="entry name" value="HTH_Crp_2"/>
    <property type="match status" value="1"/>
</dbReference>
<dbReference type="KEGG" id="bih:BIP78_1636"/>